<dbReference type="HOGENOM" id="CLU_2075578_0_0_1"/>
<dbReference type="EMBL" id="CH916374">
    <property type="protein sequence ID" value="EDV91105.1"/>
    <property type="molecule type" value="Genomic_DNA"/>
</dbReference>
<dbReference type="OrthoDB" id="10062838at2759"/>
<organism evidence="3">
    <name type="scientific">Drosophila grimshawi</name>
    <name type="common">Hawaiian fruit fly</name>
    <name type="synonym">Idiomyia grimshawi</name>
    <dbReference type="NCBI Taxonomy" id="7222"/>
    <lineage>
        <taxon>Eukaryota</taxon>
        <taxon>Metazoa</taxon>
        <taxon>Ecdysozoa</taxon>
        <taxon>Arthropoda</taxon>
        <taxon>Hexapoda</taxon>
        <taxon>Insecta</taxon>
        <taxon>Pterygota</taxon>
        <taxon>Neoptera</taxon>
        <taxon>Endopterygota</taxon>
        <taxon>Diptera</taxon>
        <taxon>Brachycera</taxon>
        <taxon>Muscomorpha</taxon>
        <taxon>Ephydroidea</taxon>
        <taxon>Drosophilidae</taxon>
        <taxon>Drosophila</taxon>
        <taxon>Hawaiian Drosophila</taxon>
    </lineage>
</organism>
<proteinExistence type="predicted"/>
<sequence>MTDLSPTTAGFLHGNTTNNAHHHLQQQQQQQQHHNNHHHHNRHHQQHLQRQHSHTSLTMIHRQSSSHSVHGSRRGSGGIRAPPTGTGRLFSYFGNEHEHDHERKKSETSFFNLGFRRKSTVVYYAPTE</sequence>
<dbReference type="AlphaFoldDB" id="B4JUD5"/>
<evidence type="ECO:0000256" key="1">
    <source>
        <dbReference type="SAM" id="MobiDB-lite"/>
    </source>
</evidence>
<reference evidence="2 3" key="1">
    <citation type="journal article" date="2007" name="Nature">
        <title>Evolution of genes and genomes on the Drosophila phylogeny.</title>
        <authorList>
            <consortium name="Drosophila 12 Genomes Consortium"/>
            <person name="Clark A.G."/>
            <person name="Eisen M.B."/>
            <person name="Smith D.R."/>
            <person name="Bergman C.M."/>
            <person name="Oliver B."/>
            <person name="Markow T.A."/>
            <person name="Kaufman T.C."/>
            <person name="Kellis M."/>
            <person name="Gelbart W."/>
            <person name="Iyer V.N."/>
            <person name="Pollard D.A."/>
            <person name="Sackton T.B."/>
            <person name="Larracuente A.M."/>
            <person name="Singh N.D."/>
            <person name="Abad J.P."/>
            <person name="Abt D.N."/>
            <person name="Adryan B."/>
            <person name="Aguade M."/>
            <person name="Akashi H."/>
            <person name="Anderson W.W."/>
            <person name="Aquadro C.F."/>
            <person name="Ardell D.H."/>
            <person name="Arguello R."/>
            <person name="Artieri C.G."/>
            <person name="Barbash D.A."/>
            <person name="Barker D."/>
            <person name="Barsanti P."/>
            <person name="Batterham P."/>
            <person name="Batzoglou S."/>
            <person name="Begun D."/>
            <person name="Bhutkar A."/>
            <person name="Blanco E."/>
            <person name="Bosak S.A."/>
            <person name="Bradley R.K."/>
            <person name="Brand A.D."/>
            <person name="Brent M.R."/>
            <person name="Brooks A.N."/>
            <person name="Brown R.H."/>
            <person name="Butlin R.K."/>
            <person name="Caggese C."/>
            <person name="Calvi B.R."/>
            <person name="Bernardo de Carvalho A."/>
            <person name="Caspi A."/>
            <person name="Castrezana S."/>
            <person name="Celniker S.E."/>
            <person name="Chang J.L."/>
            <person name="Chapple C."/>
            <person name="Chatterji S."/>
            <person name="Chinwalla A."/>
            <person name="Civetta A."/>
            <person name="Clifton S.W."/>
            <person name="Comeron J.M."/>
            <person name="Costello J.C."/>
            <person name="Coyne J.A."/>
            <person name="Daub J."/>
            <person name="David R.G."/>
            <person name="Delcher A.L."/>
            <person name="Delehaunty K."/>
            <person name="Do C.B."/>
            <person name="Ebling H."/>
            <person name="Edwards K."/>
            <person name="Eickbush T."/>
            <person name="Evans J.D."/>
            <person name="Filipski A."/>
            <person name="Findeiss S."/>
            <person name="Freyhult E."/>
            <person name="Fulton L."/>
            <person name="Fulton R."/>
            <person name="Garcia A.C."/>
            <person name="Gardiner A."/>
            <person name="Garfield D.A."/>
            <person name="Garvin B.E."/>
            <person name="Gibson G."/>
            <person name="Gilbert D."/>
            <person name="Gnerre S."/>
            <person name="Godfrey J."/>
            <person name="Good R."/>
            <person name="Gotea V."/>
            <person name="Gravely B."/>
            <person name="Greenberg A.J."/>
            <person name="Griffiths-Jones S."/>
            <person name="Gross S."/>
            <person name="Guigo R."/>
            <person name="Gustafson E.A."/>
            <person name="Haerty W."/>
            <person name="Hahn M.W."/>
            <person name="Halligan D.L."/>
            <person name="Halpern A.L."/>
            <person name="Halter G.M."/>
            <person name="Han M.V."/>
            <person name="Heger A."/>
            <person name="Hillier L."/>
            <person name="Hinrichs A.S."/>
            <person name="Holmes I."/>
            <person name="Hoskins R.A."/>
            <person name="Hubisz M.J."/>
            <person name="Hultmark D."/>
            <person name="Huntley M.A."/>
            <person name="Jaffe D.B."/>
            <person name="Jagadeeshan S."/>
            <person name="Jeck W.R."/>
            <person name="Johnson J."/>
            <person name="Jones C.D."/>
            <person name="Jordan W.C."/>
            <person name="Karpen G.H."/>
            <person name="Kataoka E."/>
            <person name="Keightley P.D."/>
            <person name="Kheradpour P."/>
            <person name="Kirkness E.F."/>
            <person name="Koerich L.B."/>
            <person name="Kristiansen K."/>
            <person name="Kudrna D."/>
            <person name="Kulathinal R.J."/>
            <person name="Kumar S."/>
            <person name="Kwok R."/>
            <person name="Lander E."/>
            <person name="Langley C.H."/>
            <person name="Lapoint R."/>
            <person name="Lazzaro B.P."/>
            <person name="Lee S.J."/>
            <person name="Levesque L."/>
            <person name="Li R."/>
            <person name="Lin C.F."/>
            <person name="Lin M.F."/>
            <person name="Lindblad-Toh K."/>
            <person name="Llopart A."/>
            <person name="Long M."/>
            <person name="Low L."/>
            <person name="Lozovsky E."/>
            <person name="Lu J."/>
            <person name="Luo M."/>
            <person name="Machado C.A."/>
            <person name="Makalowski W."/>
            <person name="Marzo M."/>
            <person name="Matsuda M."/>
            <person name="Matzkin L."/>
            <person name="McAllister B."/>
            <person name="McBride C.S."/>
            <person name="McKernan B."/>
            <person name="McKernan K."/>
            <person name="Mendez-Lago M."/>
            <person name="Minx P."/>
            <person name="Mollenhauer M.U."/>
            <person name="Montooth K."/>
            <person name="Mount S.M."/>
            <person name="Mu X."/>
            <person name="Myers E."/>
            <person name="Negre B."/>
            <person name="Newfeld S."/>
            <person name="Nielsen R."/>
            <person name="Noor M.A."/>
            <person name="O'Grady P."/>
            <person name="Pachter L."/>
            <person name="Papaceit M."/>
            <person name="Parisi M.J."/>
            <person name="Parisi M."/>
            <person name="Parts L."/>
            <person name="Pedersen J.S."/>
            <person name="Pesole G."/>
            <person name="Phillippy A.M."/>
            <person name="Ponting C.P."/>
            <person name="Pop M."/>
            <person name="Porcelli D."/>
            <person name="Powell J.R."/>
            <person name="Prohaska S."/>
            <person name="Pruitt K."/>
            <person name="Puig M."/>
            <person name="Quesneville H."/>
            <person name="Ram K.R."/>
            <person name="Rand D."/>
            <person name="Rasmussen M.D."/>
            <person name="Reed L.K."/>
            <person name="Reenan R."/>
            <person name="Reily A."/>
            <person name="Remington K.A."/>
            <person name="Rieger T.T."/>
            <person name="Ritchie M.G."/>
            <person name="Robin C."/>
            <person name="Rogers Y.H."/>
            <person name="Rohde C."/>
            <person name="Rozas J."/>
            <person name="Rubenfield M.J."/>
            <person name="Ruiz A."/>
            <person name="Russo S."/>
            <person name="Salzberg S.L."/>
            <person name="Sanchez-Gracia A."/>
            <person name="Saranga D.J."/>
            <person name="Sato H."/>
            <person name="Schaeffer S.W."/>
            <person name="Schatz M.C."/>
            <person name="Schlenke T."/>
            <person name="Schwartz R."/>
            <person name="Segarra C."/>
            <person name="Singh R.S."/>
            <person name="Sirot L."/>
            <person name="Sirota M."/>
            <person name="Sisneros N.B."/>
            <person name="Smith C.D."/>
            <person name="Smith T.F."/>
            <person name="Spieth J."/>
            <person name="Stage D.E."/>
            <person name="Stark A."/>
            <person name="Stephan W."/>
            <person name="Strausberg R.L."/>
            <person name="Strempel S."/>
            <person name="Sturgill D."/>
            <person name="Sutton G."/>
            <person name="Sutton G.G."/>
            <person name="Tao W."/>
            <person name="Teichmann S."/>
            <person name="Tobari Y.N."/>
            <person name="Tomimura Y."/>
            <person name="Tsolas J.M."/>
            <person name="Valente V.L."/>
            <person name="Venter E."/>
            <person name="Venter J.C."/>
            <person name="Vicario S."/>
            <person name="Vieira F.G."/>
            <person name="Vilella A.J."/>
            <person name="Villasante A."/>
            <person name="Walenz B."/>
            <person name="Wang J."/>
            <person name="Wasserman M."/>
            <person name="Watts T."/>
            <person name="Wilson D."/>
            <person name="Wilson R.K."/>
            <person name="Wing R.A."/>
            <person name="Wolfner M.F."/>
            <person name="Wong A."/>
            <person name="Wong G.K."/>
            <person name="Wu C.I."/>
            <person name="Wu G."/>
            <person name="Yamamoto D."/>
            <person name="Yang H.P."/>
            <person name="Yang S.P."/>
            <person name="Yorke J.A."/>
            <person name="Yoshida K."/>
            <person name="Zdobnov E."/>
            <person name="Zhang P."/>
            <person name="Zhang Y."/>
            <person name="Zimin A.V."/>
            <person name="Baldwin J."/>
            <person name="Abdouelleil A."/>
            <person name="Abdulkadir J."/>
            <person name="Abebe A."/>
            <person name="Abera B."/>
            <person name="Abreu J."/>
            <person name="Acer S.C."/>
            <person name="Aftuck L."/>
            <person name="Alexander A."/>
            <person name="An P."/>
            <person name="Anderson E."/>
            <person name="Anderson S."/>
            <person name="Arachi H."/>
            <person name="Azer M."/>
            <person name="Bachantsang P."/>
            <person name="Barry A."/>
            <person name="Bayul T."/>
            <person name="Berlin A."/>
            <person name="Bessette D."/>
            <person name="Bloom T."/>
            <person name="Blye J."/>
            <person name="Boguslavskiy L."/>
            <person name="Bonnet C."/>
            <person name="Boukhgalter B."/>
            <person name="Bourzgui I."/>
            <person name="Brown A."/>
            <person name="Cahill P."/>
            <person name="Channer S."/>
            <person name="Cheshatsang Y."/>
            <person name="Chuda L."/>
            <person name="Citroen M."/>
            <person name="Collymore A."/>
            <person name="Cooke P."/>
            <person name="Costello M."/>
            <person name="D'Aco K."/>
            <person name="Daza R."/>
            <person name="De Haan G."/>
            <person name="DeGray S."/>
            <person name="DeMaso C."/>
            <person name="Dhargay N."/>
            <person name="Dooley K."/>
            <person name="Dooley E."/>
            <person name="Doricent M."/>
            <person name="Dorje P."/>
            <person name="Dorjee K."/>
            <person name="Dupes A."/>
            <person name="Elong R."/>
            <person name="Falk J."/>
            <person name="Farina A."/>
            <person name="Faro S."/>
            <person name="Ferguson D."/>
            <person name="Fisher S."/>
            <person name="Foley C.D."/>
            <person name="Franke A."/>
            <person name="Friedrich D."/>
            <person name="Gadbois L."/>
            <person name="Gearin G."/>
            <person name="Gearin C.R."/>
            <person name="Giannoukos G."/>
            <person name="Goode T."/>
            <person name="Graham J."/>
            <person name="Grandbois E."/>
            <person name="Grewal S."/>
            <person name="Gyaltsen K."/>
            <person name="Hafez N."/>
            <person name="Hagos B."/>
            <person name="Hall J."/>
            <person name="Henson C."/>
            <person name="Hollinger A."/>
            <person name="Honan T."/>
            <person name="Huard M.D."/>
            <person name="Hughes L."/>
            <person name="Hurhula B."/>
            <person name="Husby M.E."/>
            <person name="Kamat A."/>
            <person name="Kanga B."/>
            <person name="Kashin S."/>
            <person name="Khazanovich D."/>
            <person name="Kisner P."/>
            <person name="Lance K."/>
            <person name="Lara M."/>
            <person name="Lee W."/>
            <person name="Lennon N."/>
            <person name="Letendre F."/>
            <person name="LeVine R."/>
            <person name="Lipovsky A."/>
            <person name="Liu X."/>
            <person name="Liu J."/>
            <person name="Liu S."/>
            <person name="Lokyitsang T."/>
            <person name="Lokyitsang Y."/>
            <person name="Lubonja R."/>
            <person name="Lui A."/>
            <person name="MacDonald P."/>
            <person name="Magnisalis V."/>
            <person name="Maru K."/>
            <person name="Matthews C."/>
            <person name="McCusker W."/>
            <person name="McDonough S."/>
            <person name="Mehta T."/>
            <person name="Meldrim J."/>
            <person name="Meneus L."/>
            <person name="Mihai O."/>
            <person name="Mihalev A."/>
            <person name="Mihova T."/>
            <person name="Mittelman R."/>
            <person name="Mlenga V."/>
            <person name="Montmayeur A."/>
            <person name="Mulrain L."/>
            <person name="Navidi A."/>
            <person name="Naylor J."/>
            <person name="Negash T."/>
            <person name="Nguyen T."/>
            <person name="Nguyen N."/>
            <person name="Nicol R."/>
            <person name="Norbu C."/>
            <person name="Norbu N."/>
            <person name="Novod N."/>
            <person name="O'Neill B."/>
            <person name="Osman S."/>
            <person name="Markiewicz E."/>
            <person name="Oyono O.L."/>
            <person name="Patti C."/>
            <person name="Phunkhang P."/>
            <person name="Pierre F."/>
            <person name="Priest M."/>
            <person name="Raghuraman S."/>
            <person name="Rege F."/>
            <person name="Reyes R."/>
            <person name="Rise C."/>
            <person name="Rogov P."/>
            <person name="Ross K."/>
            <person name="Ryan E."/>
            <person name="Settipalli S."/>
            <person name="Shea T."/>
            <person name="Sherpa N."/>
            <person name="Shi L."/>
            <person name="Shih D."/>
            <person name="Sparrow T."/>
            <person name="Spaulding J."/>
            <person name="Stalker J."/>
            <person name="Stange-Thomann N."/>
            <person name="Stavropoulos S."/>
            <person name="Stone C."/>
            <person name="Strader C."/>
            <person name="Tesfaye S."/>
            <person name="Thomson T."/>
            <person name="Thoulutsang Y."/>
            <person name="Thoulutsang D."/>
            <person name="Topham K."/>
            <person name="Topping I."/>
            <person name="Tsamla T."/>
            <person name="Vassiliev H."/>
            <person name="Vo A."/>
            <person name="Wangchuk T."/>
            <person name="Wangdi T."/>
            <person name="Weiand M."/>
            <person name="Wilkinson J."/>
            <person name="Wilson A."/>
            <person name="Yadav S."/>
            <person name="Young G."/>
            <person name="Yu Q."/>
            <person name="Zembek L."/>
            <person name="Zhong D."/>
            <person name="Zimmer A."/>
            <person name="Zwirko Z."/>
            <person name="Jaffe D.B."/>
            <person name="Alvarez P."/>
            <person name="Brockman W."/>
            <person name="Butler J."/>
            <person name="Chin C."/>
            <person name="Gnerre S."/>
            <person name="Grabherr M."/>
            <person name="Kleber M."/>
            <person name="Mauceli E."/>
            <person name="MacCallum I."/>
        </authorList>
    </citation>
    <scope>NUCLEOTIDE SEQUENCE [LARGE SCALE GENOMIC DNA]</scope>
    <source>
        <strain evidence="3">Tucson 15287-2541.00</strain>
    </source>
</reference>
<dbReference type="eggNOG" id="ENOG502TBBW">
    <property type="taxonomic scope" value="Eukaryota"/>
</dbReference>
<protein>
    <submittedName>
        <fullName evidence="2">GH17267</fullName>
    </submittedName>
</protein>
<dbReference type="OMA" id="FGNDHEH"/>
<evidence type="ECO:0000313" key="3">
    <source>
        <dbReference type="Proteomes" id="UP000001070"/>
    </source>
</evidence>
<gene>
    <name evidence="2" type="primary">Dgri\GH17267</name>
    <name evidence="2" type="ORF">Dgri_GH17267</name>
</gene>
<keyword evidence="3" id="KW-1185">Reference proteome</keyword>
<evidence type="ECO:0000313" key="2">
    <source>
        <dbReference type="EMBL" id="EDV91105.1"/>
    </source>
</evidence>
<feature type="compositionally biased region" description="Polar residues" evidence="1">
    <location>
        <begin position="1"/>
        <end position="19"/>
    </location>
</feature>
<feature type="region of interest" description="Disordered" evidence="1">
    <location>
        <begin position="1"/>
        <end position="101"/>
    </location>
</feature>
<dbReference type="PhylomeDB" id="B4JUD5"/>
<dbReference type="Proteomes" id="UP000001070">
    <property type="component" value="Unassembled WGS sequence"/>
</dbReference>
<feature type="compositionally biased region" description="Basic residues" evidence="1">
    <location>
        <begin position="34"/>
        <end position="53"/>
    </location>
</feature>
<name>B4JUD5_DROGR</name>
<accession>B4JUD5</accession>